<evidence type="ECO:0000256" key="1">
    <source>
        <dbReference type="ARBA" id="ARBA00004167"/>
    </source>
</evidence>
<feature type="region of interest" description="Disordered" evidence="5">
    <location>
        <begin position="61"/>
        <end position="83"/>
    </location>
</feature>
<evidence type="ECO:0000256" key="3">
    <source>
        <dbReference type="ARBA" id="ARBA00022989"/>
    </source>
</evidence>
<evidence type="ECO:0000313" key="9">
    <source>
        <dbReference type="Proteomes" id="UP001589795"/>
    </source>
</evidence>
<evidence type="ECO:0000313" key="8">
    <source>
        <dbReference type="EMBL" id="MFC0200899.1"/>
    </source>
</evidence>
<keyword evidence="2" id="KW-0812">Transmembrane</keyword>
<dbReference type="NCBIfam" id="TIGR01352">
    <property type="entry name" value="tonB_Cterm"/>
    <property type="match status" value="1"/>
</dbReference>
<evidence type="ECO:0000256" key="2">
    <source>
        <dbReference type="ARBA" id="ARBA00022692"/>
    </source>
</evidence>
<feature type="compositionally biased region" description="Low complexity" evidence="5">
    <location>
        <begin position="61"/>
        <end position="74"/>
    </location>
</feature>
<feature type="domain" description="TonB C-terminal" evidence="7">
    <location>
        <begin position="217"/>
        <end position="308"/>
    </location>
</feature>
<feature type="compositionally biased region" description="Low complexity" evidence="5">
    <location>
        <begin position="172"/>
        <end position="201"/>
    </location>
</feature>
<evidence type="ECO:0000259" key="7">
    <source>
        <dbReference type="PROSITE" id="PS52015"/>
    </source>
</evidence>
<feature type="region of interest" description="Disordered" evidence="5">
    <location>
        <begin position="106"/>
        <end position="210"/>
    </location>
</feature>
<dbReference type="RefSeq" id="WP_265507843.1">
    <property type="nucleotide sequence ID" value="NZ_JAOTBE010000045.1"/>
</dbReference>
<comment type="caution">
    <text evidence="8">The sequence shown here is derived from an EMBL/GenBank/DDBJ whole genome shotgun (WGS) entry which is preliminary data.</text>
</comment>
<feature type="signal peptide" evidence="6">
    <location>
        <begin position="1"/>
        <end position="23"/>
    </location>
</feature>
<gene>
    <name evidence="8" type="ORF">ACFFIZ_11395</name>
</gene>
<dbReference type="Proteomes" id="UP001589795">
    <property type="component" value="Unassembled WGS sequence"/>
</dbReference>
<feature type="chain" id="PRO_5045258092" evidence="6">
    <location>
        <begin position="24"/>
        <end position="308"/>
    </location>
</feature>
<dbReference type="EMBL" id="JBHLWQ010000105">
    <property type="protein sequence ID" value="MFC0200899.1"/>
    <property type="molecule type" value="Genomic_DNA"/>
</dbReference>
<accession>A0ABV6CJI3</accession>
<name>A0ABV6CJI3_9RHOB</name>
<dbReference type="SUPFAM" id="SSF74653">
    <property type="entry name" value="TolA/TonB C-terminal domain"/>
    <property type="match status" value="1"/>
</dbReference>
<keyword evidence="6" id="KW-0732">Signal</keyword>
<protein>
    <submittedName>
        <fullName evidence="8">TonB family protein</fullName>
    </submittedName>
</protein>
<keyword evidence="9" id="KW-1185">Reference proteome</keyword>
<keyword evidence="4" id="KW-0472">Membrane</keyword>
<dbReference type="InterPro" id="IPR037682">
    <property type="entry name" value="TonB_C"/>
</dbReference>
<evidence type="ECO:0000256" key="4">
    <source>
        <dbReference type="ARBA" id="ARBA00023136"/>
    </source>
</evidence>
<sequence>MDARRTLETAAFFTIAAALHVSAAAMLLPDQAQKGAAVTDAPPAALSAGGEEVRSMVSEWEAPPEVETAAEPVQAPQPPVAEAPEQVRIEKPPILAAAPALAMPEAPAAQPNLPEPPEPAPIDPAQLDLPDLQPMTPPRIDAQSQLALDASARPERRPERQPEPRRQPAPEPQRQQMQERAPAPVQPAQQAGQGGQSQASSQGGGGGGINAAARANAVAHWGGQIRSCISRRTKPPRGLRQGGTVTLALNVGRNGVIQGIGIAASSGQPALDQAVAEAARRVGRCPAAPAALTDSVYPFTLPIRQDVR</sequence>
<feature type="compositionally biased region" description="Basic and acidic residues" evidence="5">
    <location>
        <begin position="152"/>
        <end position="168"/>
    </location>
</feature>
<organism evidence="8 9">
    <name type="scientific">Paracoccus rhizosphaerae</name>
    <dbReference type="NCBI Taxonomy" id="1133347"/>
    <lineage>
        <taxon>Bacteria</taxon>
        <taxon>Pseudomonadati</taxon>
        <taxon>Pseudomonadota</taxon>
        <taxon>Alphaproteobacteria</taxon>
        <taxon>Rhodobacterales</taxon>
        <taxon>Paracoccaceae</taxon>
        <taxon>Paracoccus</taxon>
    </lineage>
</organism>
<dbReference type="Pfam" id="PF13103">
    <property type="entry name" value="TonB_2"/>
    <property type="match status" value="1"/>
</dbReference>
<dbReference type="PROSITE" id="PS52015">
    <property type="entry name" value="TONB_CTD"/>
    <property type="match status" value="1"/>
</dbReference>
<evidence type="ECO:0000256" key="6">
    <source>
        <dbReference type="SAM" id="SignalP"/>
    </source>
</evidence>
<reference evidence="8 9" key="1">
    <citation type="submission" date="2024-09" db="EMBL/GenBank/DDBJ databases">
        <authorList>
            <person name="Sun Q."/>
            <person name="Mori K."/>
        </authorList>
    </citation>
    <scope>NUCLEOTIDE SEQUENCE [LARGE SCALE GENOMIC DNA]</scope>
    <source>
        <strain evidence="8 9">CCM 7904</strain>
    </source>
</reference>
<evidence type="ECO:0000256" key="5">
    <source>
        <dbReference type="SAM" id="MobiDB-lite"/>
    </source>
</evidence>
<dbReference type="Gene3D" id="3.30.1150.10">
    <property type="match status" value="1"/>
</dbReference>
<keyword evidence="3" id="KW-1133">Transmembrane helix</keyword>
<dbReference type="InterPro" id="IPR006260">
    <property type="entry name" value="TonB/TolA_C"/>
</dbReference>
<feature type="compositionally biased region" description="Pro residues" evidence="5">
    <location>
        <begin position="113"/>
        <end position="122"/>
    </location>
</feature>
<comment type="subcellular location">
    <subcellularLocation>
        <location evidence="1">Membrane</location>
        <topology evidence="1">Single-pass membrane protein</topology>
    </subcellularLocation>
</comment>
<proteinExistence type="predicted"/>